<feature type="transmembrane region" description="Helical" evidence="1">
    <location>
        <begin position="47"/>
        <end position="68"/>
    </location>
</feature>
<feature type="transmembrane region" description="Helical" evidence="1">
    <location>
        <begin position="75"/>
        <end position="91"/>
    </location>
</feature>
<evidence type="ECO:0000256" key="1">
    <source>
        <dbReference type="SAM" id="Phobius"/>
    </source>
</evidence>
<dbReference type="RefSeq" id="WP_270070225.1">
    <property type="nucleotide sequence ID" value="NZ_JAJAQC010000002.1"/>
</dbReference>
<keyword evidence="1" id="KW-0472">Membrane</keyword>
<dbReference type="Proteomes" id="UP001140076">
    <property type="component" value="Unassembled WGS sequence"/>
</dbReference>
<reference evidence="2" key="1">
    <citation type="submission" date="2021-10" db="EMBL/GenBank/DDBJ databases">
        <title>Streptomonospora sp. nov., isolated from mangrove soil.</title>
        <authorList>
            <person name="Chen X."/>
            <person name="Ge X."/>
            <person name="Liu W."/>
        </authorList>
    </citation>
    <scope>NUCLEOTIDE SEQUENCE</scope>
    <source>
        <strain evidence="2">S1-112</strain>
    </source>
</reference>
<dbReference type="AlphaFoldDB" id="A0A9X3SFG3"/>
<dbReference type="EMBL" id="JAJAQC010000002">
    <property type="protein sequence ID" value="MDA0562934.1"/>
    <property type="molecule type" value="Genomic_DNA"/>
</dbReference>
<name>A0A9X3SFG3_9ACTN</name>
<keyword evidence="3" id="KW-1185">Reference proteome</keyword>
<keyword evidence="1" id="KW-1133">Transmembrane helix</keyword>
<sequence>MSSRPITITLAAAVQALVAAALAVGGGYVLIGTLLGEAADAGSALPLAVLAFGAAAAVGYTAWGLWTLHNWARTPVVLTHVFVLVVAYYMVTSEQYAIAAVLAAAAAAGIALVLAPATTATLFPAEGHDGGRGGPSAR</sequence>
<proteinExistence type="predicted"/>
<organism evidence="2 3">
    <name type="scientific">Streptomonospora mangrovi</name>
    <dbReference type="NCBI Taxonomy" id="2883123"/>
    <lineage>
        <taxon>Bacteria</taxon>
        <taxon>Bacillati</taxon>
        <taxon>Actinomycetota</taxon>
        <taxon>Actinomycetes</taxon>
        <taxon>Streptosporangiales</taxon>
        <taxon>Nocardiopsidaceae</taxon>
        <taxon>Streptomonospora</taxon>
    </lineage>
</organism>
<comment type="caution">
    <text evidence="2">The sequence shown here is derived from an EMBL/GenBank/DDBJ whole genome shotgun (WGS) entry which is preliminary data.</text>
</comment>
<gene>
    <name evidence="2" type="ORF">LG943_01075</name>
</gene>
<evidence type="ECO:0000313" key="2">
    <source>
        <dbReference type="EMBL" id="MDA0562934.1"/>
    </source>
</evidence>
<protein>
    <submittedName>
        <fullName evidence="2">Uncharacterized protein</fullName>
    </submittedName>
</protein>
<keyword evidence="1" id="KW-0812">Transmembrane</keyword>
<feature type="transmembrane region" description="Helical" evidence="1">
    <location>
        <begin position="97"/>
        <end position="123"/>
    </location>
</feature>
<evidence type="ECO:0000313" key="3">
    <source>
        <dbReference type="Proteomes" id="UP001140076"/>
    </source>
</evidence>
<accession>A0A9X3SFG3</accession>